<dbReference type="EMBL" id="AOJI01000017">
    <property type="protein sequence ID" value="EMA68899.1"/>
    <property type="molecule type" value="Genomic_DNA"/>
</dbReference>
<keyword evidence="1" id="KW-0812">Transmembrane</keyword>
<sequence>MADDDQRTLSDDEQSFLLTGTDSLDGVSFRSATGIDAGNLGRSIVGTIGFALAAVVGTFVQGVGEAWTRVLDGIAGFLGGTREQVFGAASNLAPGAVYRDVPGLIGTLAESWTSAMRGAWSGAVPDAGAATWLFALGIVLITFYAAARGFDGIREVL</sequence>
<dbReference type="PATRIC" id="fig|1230454.4.peg.959"/>
<dbReference type="STRING" id="1230454.C461_04692"/>
<feature type="transmembrane region" description="Helical" evidence="1">
    <location>
        <begin position="40"/>
        <end position="60"/>
    </location>
</feature>
<keyword evidence="1" id="KW-0472">Membrane</keyword>
<name>M0PH34_9EURY</name>
<dbReference type="OrthoDB" id="323544at2157"/>
<evidence type="ECO:0000313" key="3">
    <source>
        <dbReference type="Proteomes" id="UP000011575"/>
    </source>
</evidence>
<evidence type="ECO:0000256" key="1">
    <source>
        <dbReference type="SAM" id="Phobius"/>
    </source>
</evidence>
<dbReference type="RefSeq" id="WP_007999065.1">
    <property type="nucleotide sequence ID" value="NZ_AOJI01000017.1"/>
</dbReference>
<dbReference type="Proteomes" id="UP000011575">
    <property type="component" value="Unassembled WGS sequence"/>
</dbReference>
<gene>
    <name evidence="2" type="ORF">C461_04692</name>
</gene>
<comment type="caution">
    <text evidence="2">The sequence shown here is derived from an EMBL/GenBank/DDBJ whole genome shotgun (WGS) entry which is preliminary data.</text>
</comment>
<dbReference type="AlphaFoldDB" id="M0PH34"/>
<evidence type="ECO:0000313" key="2">
    <source>
        <dbReference type="EMBL" id="EMA68899.1"/>
    </source>
</evidence>
<organism evidence="2 3">
    <name type="scientific">Halorubrum aidingense JCM 13560</name>
    <dbReference type="NCBI Taxonomy" id="1230454"/>
    <lineage>
        <taxon>Archaea</taxon>
        <taxon>Methanobacteriati</taxon>
        <taxon>Methanobacteriota</taxon>
        <taxon>Stenosarchaea group</taxon>
        <taxon>Halobacteria</taxon>
        <taxon>Halobacteriales</taxon>
        <taxon>Haloferacaceae</taxon>
        <taxon>Halorubrum</taxon>
    </lineage>
</organism>
<keyword evidence="3" id="KW-1185">Reference proteome</keyword>
<keyword evidence="1" id="KW-1133">Transmembrane helix</keyword>
<proteinExistence type="predicted"/>
<protein>
    <submittedName>
        <fullName evidence="2">Uncharacterized protein</fullName>
    </submittedName>
</protein>
<feature type="transmembrane region" description="Helical" evidence="1">
    <location>
        <begin position="129"/>
        <end position="147"/>
    </location>
</feature>
<accession>M0PH34</accession>
<reference evidence="2 3" key="1">
    <citation type="journal article" date="2014" name="PLoS Genet.">
        <title>Phylogenetically driven sequencing of extremely halophilic archaea reveals strategies for static and dynamic osmo-response.</title>
        <authorList>
            <person name="Becker E.A."/>
            <person name="Seitzer P.M."/>
            <person name="Tritt A."/>
            <person name="Larsen D."/>
            <person name="Krusor M."/>
            <person name="Yao A.I."/>
            <person name="Wu D."/>
            <person name="Madern D."/>
            <person name="Eisen J.A."/>
            <person name="Darling A.E."/>
            <person name="Facciotti M.T."/>
        </authorList>
    </citation>
    <scope>NUCLEOTIDE SEQUENCE [LARGE SCALE GENOMIC DNA]</scope>
    <source>
        <strain evidence="2 3">JCM 13560</strain>
    </source>
</reference>